<dbReference type="AlphaFoldDB" id="A0A9P6BBP7"/>
<sequence>MVNLTGKNASGSKQYPPDVEFKKALEDYASKGFSQKEKIAWLGVEFQLSIGYTLGLLTKLNEFERKFGILSVRRQHLSTKQQTQAILDEAQKDVTQNNSPNYIKGILRMKQVPVPRALVRKVIHSYFPAGAEKRFPGYKKPKVKRQPLTAMGPFHEIVADGHEKMGALALQMDKWSGKLVKLEVLPDCQSAGAIGHQFLDLILELGGIPLQLNLDKVLDLHRRYIYSETVLREAFASEIDPAEYPEVALLQSIHNIIIESLWRWLQEKSGHNMRDIILQGKENGIILTNIESHRNLFHWIFVPLVQAELDEFCRCQPKKLLPSNHVPEDAVKHPELYAGLDCLIHIPEATVHDLRQYITEEVGSKKDFTTFFPAAFGAHANEVFFSIGSPILLFGTAWNVFEKMIRFIE</sequence>
<protein>
    <submittedName>
        <fullName evidence="1">Uncharacterized protein</fullName>
    </submittedName>
</protein>
<dbReference type="OrthoDB" id="2974164at2759"/>
<dbReference type="Proteomes" id="UP000807306">
    <property type="component" value="Unassembled WGS sequence"/>
</dbReference>
<evidence type="ECO:0000313" key="2">
    <source>
        <dbReference type="Proteomes" id="UP000807306"/>
    </source>
</evidence>
<comment type="caution">
    <text evidence="1">The sequence shown here is derived from an EMBL/GenBank/DDBJ whole genome shotgun (WGS) entry which is preliminary data.</text>
</comment>
<gene>
    <name evidence="1" type="ORF">CPB83DRAFT_872218</name>
</gene>
<keyword evidence="2" id="KW-1185">Reference proteome</keyword>
<organism evidence="1 2">
    <name type="scientific">Crepidotus variabilis</name>
    <dbReference type="NCBI Taxonomy" id="179855"/>
    <lineage>
        <taxon>Eukaryota</taxon>
        <taxon>Fungi</taxon>
        <taxon>Dikarya</taxon>
        <taxon>Basidiomycota</taxon>
        <taxon>Agaricomycotina</taxon>
        <taxon>Agaricomycetes</taxon>
        <taxon>Agaricomycetidae</taxon>
        <taxon>Agaricales</taxon>
        <taxon>Agaricineae</taxon>
        <taxon>Crepidotaceae</taxon>
        <taxon>Crepidotus</taxon>
    </lineage>
</organism>
<evidence type="ECO:0000313" key="1">
    <source>
        <dbReference type="EMBL" id="KAF9521418.1"/>
    </source>
</evidence>
<dbReference type="EMBL" id="MU158072">
    <property type="protein sequence ID" value="KAF9521418.1"/>
    <property type="molecule type" value="Genomic_DNA"/>
</dbReference>
<proteinExistence type="predicted"/>
<accession>A0A9P6BBP7</accession>
<name>A0A9P6BBP7_9AGAR</name>
<reference evidence="1" key="1">
    <citation type="submission" date="2020-11" db="EMBL/GenBank/DDBJ databases">
        <authorList>
            <consortium name="DOE Joint Genome Institute"/>
            <person name="Ahrendt S."/>
            <person name="Riley R."/>
            <person name="Andreopoulos W."/>
            <person name="Labutti K."/>
            <person name="Pangilinan J."/>
            <person name="Ruiz-Duenas F.J."/>
            <person name="Barrasa J.M."/>
            <person name="Sanchez-Garcia M."/>
            <person name="Camarero S."/>
            <person name="Miyauchi S."/>
            <person name="Serrano A."/>
            <person name="Linde D."/>
            <person name="Babiker R."/>
            <person name="Drula E."/>
            <person name="Ayuso-Fernandez I."/>
            <person name="Pacheco R."/>
            <person name="Padilla G."/>
            <person name="Ferreira P."/>
            <person name="Barriuso J."/>
            <person name="Kellner H."/>
            <person name="Castanera R."/>
            <person name="Alfaro M."/>
            <person name="Ramirez L."/>
            <person name="Pisabarro A.G."/>
            <person name="Kuo A."/>
            <person name="Tritt A."/>
            <person name="Lipzen A."/>
            <person name="He G."/>
            <person name="Yan M."/>
            <person name="Ng V."/>
            <person name="Cullen D."/>
            <person name="Martin F."/>
            <person name="Rosso M.-N."/>
            <person name="Henrissat B."/>
            <person name="Hibbett D."/>
            <person name="Martinez A.T."/>
            <person name="Grigoriev I.V."/>
        </authorList>
    </citation>
    <scope>NUCLEOTIDE SEQUENCE</scope>
    <source>
        <strain evidence="1">CBS 506.95</strain>
    </source>
</reference>